<reference evidence="2 3" key="1">
    <citation type="submission" date="2015-10" db="EMBL/GenBank/DDBJ databases">
        <title>Draft genome sequence of Streptomyces cellostaticus DSM 40189, type strain for the species Streptomyces cellostaticus.</title>
        <authorList>
            <person name="Ruckert C."/>
            <person name="Winkler A."/>
            <person name="Kalinowski J."/>
            <person name="Kampfer P."/>
            <person name="Glaeser S."/>
        </authorList>
    </citation>
    <scope>NUCLEOTIDE SEQUENCE [LARGE SCALE GENOMIC DNA]</scope>
    <source>
        <strain evidence="2 3">DSM 40189</strain>
    </source>
</reference>
<evidence type="ECO:0000313" key="2">
    <source>
        <dbReference type="EMBL" id="KUM95497.1"/>
    </source>
</evidence>
<gene>
    <name evidence="2" type="ORF">AQI88_15530</name>
</gene>
<dbReference type="EMBL" id="LMWL01000029">
    <property type="protein sequence ID" value="KUM95497.1"/>
    <property type="molecule type" value="Genomic_DNA"/>
</dbReference>
<proteinExistence type="predicted"/>
<dbReference type="RefSeq" id="WP_066998465.1">
    <property type="nucleotide sequence ID" value="NZ_BNDU01000006.1"/>
</dbReference>
<keyword evidence="1" id="KW-0732">Signal</keyword>
<organism evidence="2 3">
    <name type="scientific">Streptomyces cellostaticus</name>
    <dbReference type="NCBI Taxonomy" id="67285"/>
    <lineage>
        <taxon>Bacteria</taxon>
        <taxon>Bacillati</taxon>
        <taxon>Actinomycetota</taxon>
        <taxon>Actinomycetes</taxon>
        <taxon>Kitasatosporales</taxon>
        <taxon>Streptomycetaceae</taxon>
        <taxon>Streptomyces</taxon>
    </lineage>
</organism>
<evidence type="ECO:0000256" key="1">
    <source>
        <dbReference type="SAM" id="SignalP"/>
    </source>
</evidence>
<keyword evidence="3" id="KW-1185">Reference proteome</keyword>
<comment type="caution">
    <text evidence="2">The sequence shown here is derived from an EMBL/GenBank/DDBJ whole genome shotgun (WGS) entry which is preliminary data.</text>
</comment>
<dbReference type="Proteomes" id="UP000054241">
    <property type="component" value="Unassembled WGS sequence"/>
</dbReference>
<evidence type="ECO:0000313" key="3">
    <source>
        <dbReference type="Proteomes" id="UP000054241"/>
    </source>
</evidence>
<name>A0A117PWE5_9ACTN</name>
<protein>
    <submittedName>
        <fullName evidence="2">Uncharacterized protein</fullName>
    </submittedName>
</protein>
<feature type="chain" id="PRO_5007153679" evidence="1">
    <location>
        <begin position="30"/>
        <end position="202"/>
    </location>
</feature>
<accession>A0A117PWE5</accession>
<dbReference type="AlphaFoldDB" id="A0A117PWE5"/>
<feature type="signal peptide" evidence="1">
    <location>
        <begin position="1"/>
        <end position="29"/>
    </location>
</feature>
<dbReference type="OrthoDB" id="4232827at2"/>
<sequence length="202" mass="21108">MRALRTLRTTLVATGVAAALGASATGAFAATAAPTAPAAHAWAHGKAKRAPIKTVRLADKVSVAKVYKTGKHRYEAEIWAKGAQFGTLVTQGKPAHGTNNGLHVTLHPNGKVTSWVEQAKPKPRPKPAGKPVLVASATLADGASTAKVYRISTNHYVADVSASGVWLDTLVANGRAAYGQNNGLHVVLQPDGQLRSWVDDAR</sequence>